<gene>
    <name evidence="2" type="ORF">L201_003618</name>
</gene>
<reference evidence="2 3" key="1">
    <citation type="submission" date="2024-01" db="EMBL/GenBank/DDBJ databases">
        <title>Comparative genomics of Cryptococcus and Kwoniella reveals pathogenesis evolution and contrasting modes of karyotype evolution via chromosome fusion or intercentromeric recombination.</title>
        <authorList>
            <person name="Coelho M.A."/>
            <person name="David-Palma M."/>
            <person name="Shea T."/>
            <person name="Bowers K."/>
            <person name="McGinley-Smith S."/>
            <person name="Mohammad A.W."/>
            <person name="Gnirke A."/>
            <person name="Yurkov A.M."/>
            <person name="Nowrousian M."/>
            <person name="Sun S."/>
            <person name="Cuomo C.A."/>
            <person name="Heitman J."/>
        </authorList>
    </citation>
    <scope>NUCLEOTIDE SEQUENCE [LARGE SCALE GENOMIC DNA]</scope>
    <source>
        <strain evidence="2 3">CBS 6074</strain>
    </source>
</reference>
<keyword evidence="3" id="KW-1185">Reference proteome</keyword>
<proteinExistence type="predicted"/>
<dbReference type="EMBL" id="CP144101">
    <property type="protein sequence ID" value="WWC88705.1"/>
    <property type="molecule type" value="Genomic_DNA"/>
</dbReference>
<dbReference type="GeneID" id="91094288"/>
<organism evidence="2 3">
    <name type="scientific">Kwoniella dendrophila CBS 6074</name>
    <dbReference type="NCBI Taxonomy" id="1295534"/>
    <lineage>
        <taxon>Eukaryota</taxon>
        <taxon>Fungi</taxon>
        <taxon>Dikarya</taxon>
        <taxon>Basidiomycota</taxon>
        <taxon>Agaricomycotina</taxon>
        <taxon>Tremellomycetes</taxon>
        <taxon>Tremellales</taxon>
        <taxon>Cryptococcaceae</taxon>
        <taxon>Kwoniella</taxon>
    </lineage>
</organism>
<protein>
    <submittedName>
        <fullName evidence="2">Uncharacterized protein</fullName>
    </submittedName>
</protein>
<evidence type="ECO:0000313" key="2">
    <source>
        <dbReference type="EMBL" id="WWC88705.1"/>
    </source>
</evidence>
<feature type="region of interest" description="Disordered" evidence="1">
    <location>
        <begin position="143"/>
        <end position="183"/>
    </location>
</feature>
<sequence>MRVWDIITLNLALLPQPLLDTADLPGKLIKKRKSLPNRANPATPDLDACQTSTQMRNISEEIIEADFMNHGAGRVTGKGWWTRADTGESGHRDLSLQIPVGAIQEFQRDATQLSMLTIVLSRGFRGAPRGGKGLTVEFDRNGYGHGGHVSSRPTSGTGPNGGQSVGGPMNAPQGKVGAHAKVSERENRLYVDDLAYDVT</sequence>
<evidence type="ECO:0000256" key="1">
    <source>
        <dbReference type="SAM" id="MobiDB-lite"/>
    </source>
</evidence>
<dbReference type="Proteomes" id="UP001355207">
    <property type="component" value="Chromosome 4"/>
</dbReference>
<evidence type="ECO:0000313" key="3">
    <source>
        <dbReference type="Proteomes" id="UP001355207"/>
    </source>
</evidence>
<dbReference type="RefSeq" id="XP_066075468.1">
    <property type="nucleotide sequence ID" value="XM_066219371.1"/>
</dbReference>
<name>A0AAX4JTF6_9TREE</name>
<accession>A0AAX4JTF6</accession>
<dbReference type="AlphaFoldDB" id="A0AAX4JTF6"/>